<dbReference type="AlphaFoldDB" id="A0A4C1V2I0"/>
<dbReference type="EMBL" id="BGZK01000261">
    <property type="protein sequence ID" value="GBP32536.1"/>
    <property type="molecule type" value="Genomic_DNA"/>
</dbReference>
<keyword evidence="2" id="KW-1185">Reference proteome</keyword>
<dbReference type="InterPro" id="IPR036397">
    <property type="entry name" value="RNaseH_sf"/>
</dbReference>
<accession>A0A4C1V2I0</accession>
<dbReference type="PANTHER" id="PTHR47331:SF1">
    <property type="entry name" value="GAG-LIKE PROTEIN"/>
    <property type="match status" value="1"/>
</dbReference>
<evidence type="ECO:0000313" key="1">
    <source>
        <dbReference type="EMBL" id="GBP32536.1"/>
    </source>
</evidence>
<evidence type="ECO:0008006" key="3">
    <source>
        <dbReference type="Google" id="ProtNLM"/>
    </source>
</evidence>
<proteinExistence type="predicted"/>
<dbReference type="SUPFAM" id="SSF53098">
    <property type="entry name" value="Ribonuclease H-like"/>
    <property type="match status" value="1"/>
</dbReference>
<dbReference type="PANTHER" id="PTHR47331">
    <property type="entry name" value="PHD-TYPE DOMAIN-CONTAINING PROTEIN"/>
    <property type="match status" value="1"/>
</dbReference>
<organism evidence="1 2">
    <name type="scientific">Eumeta variegata</name>
    <name type="common">Bagworm moth</name>
    <name type="synonym">Eumeta japonica</name>
    <dbReference type="NCBI Taxonomy" id="151549"/>
    <lineage>
        <taxon>Eukaryota</taxon>
        <taxon>Metazoa</taxon>
        <taxon>Ecdysozoa</taxon>
        <taxon>Arthropoda</taxon>
        <taxon>Hexapoda</taxon>
        <taxon>Insecta</taxon>
        <taxon>Pterygota</taxon>
        <taxon>Neoptera</taxon>
        <taxon>Endopterygota</taxon>
        <taxon>Lepidoptera</taxon>
        <taxon>Glossata</taxon>
        <taxon>Ditrysia</taxon>
        <taxon>Tineoidea</taxon>
        <taxon>Psychidae</taxon>
        <taxon>Oiketicinae</taxon>
        <taxon>Eumeta</taxon>
    </lineage>
</organism>
<dbReference type="GO" id="GO:0003676">
    <property type="term" value="F:nucleic acid binding"/>
    <property type="evidence" value="ECO:0007669"/>
    <property type="project" value="InterPro"/>
</dbReference>
<dbReference type="Gene3D" id="3.30.420.10">
    <property type="entry name" value="Ribonuclease H-like superfamily/Ribonuclease H"/>
    <property type="match status" value="1"/>
</dbReference>
<protein>
    <recommendedName>
        <fullName evidence="3">Integrase catalytic domain-containing protein</fullName>
    </recommendedName>
</protein>
<dbReference type="STRING" id="151549.A0A4C1V2I0"/>
<sequence>MRQHCSDEDGLAAERLLTKAAQMDSFEDIRILTIGQPVERNSRLHSLNVKMEQGMVKLNTRISRTEGVEEETKNVAILAGEHQYTRLYIAWTYFKMHHGGVETVVKELHLRIWVLRSQPSVRSIIRNCLLGRIRNTKHMEPFTGAHPSARLVHHQRPFTFTGLDFCGPYLVTVGQHQKRYVALFTCLTTRAVHLELAGSLSADAAILTFRRFMARRGCLTEIWSDRASISFVPTTN</sequence>
<reference evidence="1 2" key="1">
    <citation type="journal article" date="2019" name="Commun. Biol.">
        <title>The bagworm genome reveals a unique fibroin gene that provides high tensile strength.</title>
        <authorList>
            <person name="Kono N."/>
            <person name="Nakamura H."/>
            <person name="Ohtoshi R."/>
            <person name="Tomita M."/>
            <person name="Numata K."/>
            <person name="Arakawa K."/>
        </authorList>
    </citation>
    <scope>NUCLEOTIDE SEQUENCE [LARGE SCALE GENOMIC DNA]</scope>
</reference>
<evidence type="ECO:0000313" key="2">
    <source>
        <dbReference type="Proteomes" id="UP000299102"/>
    </source>
</evidence>
<gene>
    <name evidence="1" type="ORF">EVAR_23947_1</name>
</gene>
<comment type="caution">
    <text evidence="1">The sequence shown here is derived from an EMBL/GenBank/DDBJ whole genome shotgun (WGS) entry which is preliminary data.</text>
</comment>
<name>A0A4C1V2I0_EUMVA</name>
<dbReference type="Proteomes" id="UP000299102">
    <property type="component" value="Unassembled WGS sequence"/>
</dbReference>
<dbReference type="OrthoDB" id="10049357at2759"/>
<dbReference type="InterPro" id="IPR012337">
    <property type="entry name" value="RNaseH-like_sf"/>
</dbReference>